<evidence type="ECO:0000256" key="5">
    <source>
        <dbReference type="RuleBase" id="RU003796"/>
    </source>
</evidence>
<keyword evidence="2 5" id="KW-0805">Transcription regulation</keyword>
<evidence type="ECO:0000256" key="1">
    <source>
        <dbReference type="ARBA" id="ARBA00010940"/>
    </source>
</evidence>
<comment type="similarity">
    <text evidence="1 5">Belongs to the E2F/DP family.</text>
</comment>
<dbReference type="PANTHER" id="PTHR12081">
    <property type="entry name" value="TRANSCRIPTION FACTOR E2F"/>
    <property type="match status" value="1"/>
</dbReference>
<feature type="domain" description="E2F/DP family winged-helix DNA-binding" evidence="7">
    <location>
        <begin position="324"/>
        <end position="390"/>
    </location>
</feature>
<evidence type="ECO:0000256" key="3">
    <source>
        <dbReference type="ARBA" id="ARBA00023125"/>
    </source>
</evidence>
<dbReference type="InterPro" id="IPR003316">
    <property type="entry name" value="E2F_WHTH_DNA-bd_dom"/>
</dbReference>
<dbReference type="GO" id="GO:0000978">
    <property type="term" value="F:RNA polymerase II cis-regulatory region sequence-specific DNA binding"/>
    <property type="evidence" value="ECO:0007669"/>
    <property type="project" value="InterPro"/>
</dbReference>
<keyword evidence="9" id="KW-1185">Reference proteome</keyword>
<evidence type="ECO:0000313" key="9">
    <source>
        <dbReference type="Proteomes" id="UP000095751"/>
    </source>
</evidence>
<protein>
    <submittedName>
        <fullName evidence="8">E2F_TDP-domain-containing protein</fullName>
    </submittedName>
</protein>
<feature type="region of interest" description="Disordered" evidence="6">
    <location>
        <begin position="56"/>
        <end position="93"/>
    </location>
</feature>
<dbReference type="OrthoDB" id="1743261at2759"/>
<proteinExistence type="inferred from homology"/>
<dbReference type="SUPFAM" id="SSF46785">
    <property type="entry name" value="Winged helix' DNA-binding domain"/>
    <property type="match status" value="1"/>
</dbReference>
<accession>A0A1E7ESV5</accession>
<comment type="subcellular location">
    <subcellularLocation>
        <location evidence="5">Nucleus</location>
    </subcellularLocation>
</comment>
<sequence length="612" mass="66850">MRESQIEALSKWVQHISDEMIEENMNRKRKGNIAVDDSSEISVSVIVMLKTLEVQSMEEEDRNSNSDSNSDAEIAPAPLGIARSGRTGRQGLIEPDTKHCREIAVTLKHNDSRQEILIKDLIMAEVGVPLKKKTSSPPAATSSAGNGNVAVNNSSGGDLFSPTSAAAWALSTLHNFGAAAPQNDIAQRPTTDSLTGTRLFNNGSVNPKETLKASTESDKVLNPVENSVGTTTFTERELSMSGLAASHATTAVTWGQPQFQQPNNSELVDPSPHVMRNTHEMQSSGSALRGKPLARMNTMTSMVTPTPKKLKVDAKGTSSSTYSRKKKSLGVLAENFLNYYKDKPRGSVIIVDNAAVDLGVERRRIYDVVNILESISLVEKKQKNTYSWMGMDHLDGMFCDLQAKAILDYPQDAKKHLGLEDEKEVNPLSFNQLNHYHQDSKKENKSLAKLSQEFLQVFLVGFGTLSLPEASDKIQGTTSREELVAMGGGARVKAAEGDAPAPGSEPGLEPNEKANKAAAARGLKTKIRRLYDIANVFLSVGLLKKVDNVDTSRRPNFAWSYKLSARDLYKLHQTSMQMNSLVGPLYTTSTYTENTGLVKARVYANIPSAHMN</sequence>
<dbReference type="Pfam" id="PF02319">
    <property type="entry name" value="WHD_E2F_TDP"/>
    <property type="match status" value="2"/>
</dbReference>
<feature type="compositionally biased region" description="Polar residues" evidence="6">
    <location>
        <begin position="187"/>
        <end position="207"/>
    </location>
</feature>
<dbReference type="Proteomes" id="UP000095751">
    <property type="component" value="Unassembled WGS sequence"/>
</dbReference>
<name>A0A1E7ESV5_9STRA</name>
<evidence type="ECO:0000313" key="8">
    <source>
        <dbReference type="EMBL" id="OEU08926.1"/>
    </source>
</evidence>
<organism evidence="8 9">
    <name type="scientific">Fragilariopsis cylindrus CCMP1102</name>
    <dbReference type="NCBI Taxonomy" id="635003"/>
    <lineage>
        <taxon>Eukaryota</taxon>
        <taxon>Sar</taxon>
        <taxon>Stramenopiles</taxon>
        <taxon>Ochrophyta</taxon>
        <taxon>Bacillariophyta</taxon>
        <taxon>Bacillariophyceae</taxon>
        <taxon>Bacillariophycidae</taxon>
        <taxon>Bacillariales</taxon>
        <taxon>Bacillariaceae</taxon>
        <taxon>Fragilariopsis</taxon>
    </lineage>
</organism>
<dbReference type="SMART" id="SM01372">
    <property type="entry name" value="E2F_TDP"/>
    <property type="match status" value="2"/>
</dbReference>
<dbReference type="InterPro" id="IPR036388">
    <property type="entry name" value="WH-like_DNA-bd_sf"/>
</dbReference>
<feature type="region of interest" description="Disordered" evidence="6">
    <location>
        <begin position="491"/>
        <end position="512"/>
    </location>
</feature>
<dbReference type="AlphaFoldDB" id="A0A1E7ESV5"/>
<keyword evidence="3 5" id="KW-0238">DNA-binding</keyword>
<dbReference type="EMBL" id="KV784378">
    <property type="protein sequence ID" value="OEU08926.1"/>
    <property type="molecule type" value="Genomic_DNA"/>
</dbReference>
<gene>
    <name evidence="8" type="ORF">FRACYDRAFT_249269</name>
</gene>
<dbReference type="GO" id="GO:0090575">
    <property type="term" value="C:RNA polymerase II transcription regulator complex"/>
    <property type="evidence" value="ECO:0007669"/>
    <property type="project" value="TreeGrafter"/>
</dbReference>
<feature type="domain" description="E2F/DP family winged-helix DNA-binding" evidence="7">
    <location>
        <begin position="442"/>
        <end position="561"/>
    </location>
</feature>
<dbReference type="Gene3D" id="1.10.10.10">
    <property type="entry name" value="Winged helix-like DNA-binding domain superfamily/Winged helix DNA-binding domain"/>
    <property type="match status" value="2"/>
</dbReference>
<dbReference type="GO" id="GO:0000981">
    <property type="term" value="F:DNA-binding transcription factor activity, RNA polymerase II-specific"/>
    <property type="evidence" value="ECO:0007669"/>
    <property type="project" value="TreeGrafter"/>
</dbReference>
<evidence type="ECO:0000259" key="7">
    <source>
        <dbReference type="SMART" id="SM01372"/>
    </source>
</evidence>
<evidence type="ECO:0000256" key="2">
    <source>
        <dbReference type="ARBA" id="ARBA00023015"/>
    </source>
</evidence>
<keyword evidence="4 5" id="KW-0804">Transcription</keyword>
<dbReference type="InterPro" id="IPR015633">
    <property type="entry name" value="E2F"/>
</dbReference>
<dbReference type="KEGG" id="fcy:FRACYDRAFT_249269"/>
<dbReference type="PANTHER" id="PTHR12081:SF7">
    <property type="entry name" value="TRANSCRIPTION FACTOR EFL-3"/>
    <property type="match status" value="1"/>
</dbReference>
<dbReference type="InterPro" id="IPR036390">
    <property type="entry name" value="WH_DNA-bd_sf"/>
</dbReference>
<evidence type="ECO:0000256" key="6">
    <source>
        <dbReference type="SAM" id="MobiDB-lite"/>
    </source>
</evidence>
<reference evidence="8 9" key="1">
    <citation type="submission" date="2016-09" db="EMBL/GenBank/DDBJ databases">
        <title>Extensive genetic diversity and differential bi-allelic expression allows diatom success in the polar Southern Ocean.</title>
        <authorList>
            <consortium name="DOE Joint Genome Institute"/>
            <person name="Mock T."/>
            <person name="Otillar R.P."/>
            <person name="Strauss J."/>
            <person name="Dupont C."/>
            <person name="Frickenhaus S."/>
            <person name="Maumus F."/>
            <person name="Mcmullan M."/>
            <person name="Sanges R."/>
            <person name="Schmutz J."/>
            <person name="Toseland A."/>
            <person name="Valas R."/>
            <person name="Veluchamy A."/>
            <person name="Ward B.J."/>
            <person name="Allen A."/>
            <person name="Barry K."/>
            <person name="Falciatore A."/>
            <person name="Ferrante M."/>
            <person name="Fortunato A.E."/>
            <person name="Gloeckner G."/>
            <person name="Gruber A."/>
            <person name="Hipkin R."/>
            <person name="Janech M."/>
            <person name="Kroth P."/>
            <person name="Leese F."/>
            <person name="Lindquist E."/>
            <person name="Lyon B.R."/>
            <person name="Martin J."/>
            <person name="Mayer C."/>
            <person name="Parker M."/>
            <person name="Quesneville H."/>
            <person name="Raymond J."/>
            <person name="Uhlig C."/>
            <person name="Valentin K.U."/>
            <person name="Worden A.Z."/>
            <person name="Armbrust E.V."/>
            <person name="Bowler C."/>
            <person name="Green B."/>
            <person name="Moulton V."/>
            <person name="Van Oosterhout C."/>
            <person name="Grigoriev I."/>
        </authorList>
    </citation>
    <scope>NUCLEOTIDE SEQUENCE [LARGE SCALE GENOMIC DNA]</scope>
    <source>
        <strain evidence="8 9">CCMP1102</strain>
    </source>
</reference>
<evidence type="ECO:0000256" key="4">
    <source>
        <dbReference type="ARBA" id="ARBA00023163"/>
    </source>
</evidence>
<keyword evidence="5" id="KW-0539">Nucleus</keyword>
<feature type="region of interest" description="Disordered" evidence="6">
    <location>
        <begin position="187"/>
        <end position="216"/>
    </location>
</feature>
<dbReference type="InParanoid" id="A0A1E7ESV5"/>